<dbReference type="InterPro" id="IPR011006">
    <property type="entry name" value="CheY-like_superfamily"/>
</dbReference>
<dbReference type="SMART" id="SM00388">
    <property type="entry name" value="HisKA"/>
    <property type="match status" value="1"/>
</dbReference>
<protein>
    <recommendedName>
        <fullName evidence="2">histidine kinase</fullName>
        <ecNumber evidence="2">2.7.13.3</ecNumber>
    </recommendedName>
</protein>
<dbReference type="InterPro" id="IPR005467">
    <property type="entry name" value="His_kinase_dom"/>
</dbReference>
<evidence type="ECO:0000259" key="13">
    <source>
        <dbReference type="PROSITE" id="PS50110"/>
    </source>
</evidence>
<dbReference type="NCBIfam" id="TIGR00229">
    <property type="entry name" value="sensory_box"/>
    <property type="match status" value="1"/>
</dbReference>
<sequence>MIRLFTGYILFVVLLSNILTIFFSGVTYKTKIKETLSMAGMETSFEYQRQKLKVLLDNSVKLFEGGILQNYASYNLPYNEISNFFFLEPDGYEYIIISPSSSELLTKSLEENFSLSEVEFKNLVQRISTLENGKKYTFNAQFSEIRASTTFASRKTLNTASMVKKGDHVVIAGFNFDYLEKVATDRDNILSESLKRFIIQNAALLASILAVIFFVTRRKVSGIKQDLLEIDHFFGAGKNDLPDYSGMTDQTKPYKVDGKNDPAIKTGEQKDSALKIDGQMDPALKIAEKYTPVYKFSCNELESLQKSIRCIIEDRQKIFKQSTSLVSGMKQRMKIIQCLYRASELFNKAEFTNNDLYSELISLVKEAIDHSGTTVVRLDINGRDYSTDQWEFTKELFKSDIVLDGINKGTIAILSPVINFHELLSLQEEEQFFVNSLAELISSNLKRKATEQQLKTSELHHRTIFENSPVGILLIDSDGVIKNCNDTLIKLIGISKRYIIGFNPVKNGRDKQIKTALNKAIAGEQAEFEGRYRFDESGEYNFLRIIFKPVDPSCTPSEVIVTVEDIRDRHNAEEAVKNKVNELARSRVALLKTMEELEQAKDTAEEATRAKSMFLANMSHEIRTPMNAIMGMTWLALQSEMSPRQRDYLEKIDISARSLLGVINDILDFSKIEAGKLNIDIVSFNLKEILDHVYSIMLLKAEEKGLEFSFHVDSDLPAIFSGDPLRLKQVLLNLTANAVKFTEHGKIEILVQRINYPDNNNPYDKPLNQFHSNNDFYNRSMEYATKEDGEKALIQFSVKDSGIGLAPEQNKRLFKAFSQADDSTTRKYGGTGLGLAICKKLIHLMGGDIRVESTLGEGSTFIFTVLLGVVKHPYKDQSDYCDEKDSSACEKQILQGFGNDVDLDDKSEKVSLNHTPASISNSDKSLGKLCGSRILVVEDSPFNQEIAVEILKAKGCITDVAENGKDAIEKIRKKKFDIVLMDIQMPEMDGLEAASTISQDKNYAHIPIIAMTAHAMAGDREKSLAAGMVDHISKPIEPDELFGLLEKYIVDKENSCNIKENFIENGLTDKKSAITHVMGKETYTEMKAAVEFSDKDRELFISALKILITELRSGKPKKCREILNDILEKGYPAFVKTDMDKIGSFLSRYKFKDAGSIVEDILVKL</sequence>
<keyword evidence="11" id="KW-0472">Membrane</keyword>
<evidence type="ECO:0000256" key="6">
    <source>
        <dbReference type="ARBA" id="ARBA00022777"/>
    </source>
</evidence>
<comment type="catalytic activity">
    <reaction evidence="1">
        <text>ATP + protein L-histidine = ADP + protein N-phospho-L-histidine.</text>
        <dbReference type="EC" id="2.7.13.3"/>
    </reaction>
</comment>
<dbReference type="PANTHER" id="PTHR45339:SF1">
    <property type="entry name" value="HYBRID SIGNAL TRANSDUCTION HISTIDINE KINASE J"/>
    <property type="match status" value="1"/>
</dbReference>
<dbReference type="EC" id="2.7.13.3" evidence="2"/>
<dbReference type="GO" id="GO:0000155">
    <property type="term" value="F:phosphorelay sensor kinase activity"/>
    <property type="evidence" value="ECO:0007669"/>
    <property type="project" value="InterPro"/>
</dbReference>
<reference evidence="15 16" key="1">
    <citation type="submission" date="2017-03" db="EMBL/GenBank/DDBJ databases">
        <authorList>
            <person name="Afonso C.L."/>
            <person name="Miller P.J."/>
            <person name="Scott M.A."/>
            <person name="Spackman E."/>
            <person name="Goraichik I."/>
            <person name="Dimitrov K.M."/>
            <person name="Suarez D.L."/>
            <person name="Swayne D.E."/>
        </authorList>
    </citation>
    <scope>NUCLEOTIDE SEQUENCE [LARGE SCALE GENOMIC DNA]</scope>
    <source>
        <strain evidence="15">PRJEB14757</strain>
    </source>
</reference>
<dbReference type="PRINTS" id="PR00344">
    <property type="entry name" value="BCTRLSENSOR"/>
</dbReference>
<feature type="domain" description="PAS" evidence="14">
    <location>
        <begin position="457"/>
        <end position="501"/>
    </location>
</feature>
<dbReference type="InterPro" id="IPR036890">
    <property type="entry name" value="HATPase_C_sf"/>
</dbReference>
<dbReference type="CDD" id="cd17546">
    <property type="entry name" value="REC_hyHK_CKI1_RcsC-like"/>
    <property type="match status" value="1"/>
</dbReference>
<evidence type="ECO:0000256" key="1">
    <source>
        <dbReference type="ARBA" id="ARBA00000085"/>
    </source>
</evidence>
<dbReference type="InterPro" id="IPR035965">
    <property type="entry name" value="PAS-like_dom_sf"/>
</dbReference>
<feature type="coiled-coil region" evidence="10">
    <location>
        <begin position="580"/>
        <end position="610"/>
    </location>
</feature>
<evidence type="ECO:0000256" key="3">
    <source>
        <dbReference type="ARBA" id="ARBA00022553"/>
    </source>
</evidence>
<dbReference type="InterPro" id="IPR001789">
    <property type="entry name" value="Sig_transdc_resp-reg_receiver"/>
</dbReference>
<feature type="transmembrane region" description="Helical" evidence="11">
    <location>
        <begin position="6"/>
        <end position="28"/>
    </location>
</feature>
<dbReference type="InterPro" id="IPR003594">
    <property type="entry name" value="HATPase_dom"/>
</dbReference>
<dbReference type="SUPFAM" id="SSF55874">
    <property type="entry name" value="ATPase domain of HSP90 chaperone/DNA topoisomerase II/histidine kinase"/>
    <property type="match status" value="1"/>
</dbReference>
<accession>A0A1W1HH76</accession>
<dbReference type="InterPro" id="IPR003661">
    <property type="entry name" value="HisK_dim/P_dom"/>
</dbReference>
<evidence type="ECO:0000256" key="5">
    <source>
        <dbReference type="ARBA" id="ARBA00022741"/>
    </source>
</evidence>
<keyword evidence="16" id="KW-1185">Reference proteome</keyword>
<evidence type="ECO:0000259" key="14">
    <source>
        <dbReference type="PROSITE" id="PS50112"/>
    </source>
</evidence>
<dbReference type="PANTHER" id="PTHR45339">
    <property type="entry name" value="HYBRID SIGNAL TRANSDUCTION HISTIDINE KINASE J"/>
    <property type="match status" value="1"/>
</dbReference>
<keyword evidence="7" id="KW-0067">ATP-binding</keyword>
<keyword evidence="5" id="KW-0547">Nucleotide-binding</keyword>
<dbReference type="STRING" id="1246637.MTBBW1_410087"/>
<dbReference type="InterPro" id="IPR000014">
    <property type="entry name" value="PAS"/>
</dbReference>
<dbReference type="SMART" id="SM00448">
    <property type="entry name" value="REC"/>
    <property type="match status" value="1"/>
</dbReference>
<dbReference type="SMART" id="SM00387">
    <property type="entry name" value="HATPase_c"/>
    <property type="match status" value="1"/>
</dbReference>
<dbReference type="SUPFAM" id="SSF47384">
    <property type="entry name" value="Homodimeric domain of signal transducing histidine kinase"/>
    <property type="match status" value="1"/>
</dbReference>
<dbReference type="InterPro" id="IPR036097">
    <property type="entry name" value="HisK_dim/P_sf"/>
</dbReference>
<evidence type="ECO:0000256" key="2">
    <source>
        <dbReference type="ARBA" id="ARBA00012438"/>
    </source>
</evidence>
<dbReference type="GO" id="GO:0005524">
    <property type="term" value="F:ATP binding"/>
    <property type="evidence" value="ECO:0007669"/>
    <property type="project" value="UniProtKB-KW"/>
</dbReference>
<evidence type="ECO:0000313" key="15">
    <source>
        <dbReference type="EMBL" id="SLM31732.1"/>
    </source>
</evidence>
<evidence type="ECO:0000256" key="8">
    <source>
        <dbReference type="ARBA" id="ARBA00023012"/>
    </source>
</evidence>
<evidence type="ECO:0000256" key="10">
    <source>
        <dbReference type="SAM" id="Coils"/>
    </source>
</evidence>
<dbReference type="Pfam" id="PF00512">
    <property type="entry name" value="HisKA"/>
    <property type="match status" value="1"/>
</dbReference>
<dbReference type="CDD" id="cd00082">
    <property type="entry name" value="HisKA"/>
    <property type="match status" value="1"/>
</dbReference>
<dbReference type="Pfam" id="PF00072">
    <property type="entry name" value="Response_reg"/>
    <property type="match status" value="1"/>
</dbReference>
<evidence type="ECO:0000256" key="7">
    <source>
        <dbReference type="ARBA" id="ARBA00022840"/>
    </source>
</evidence>
<organism evidence="15 16">
    <name type="scientific">Desulfamplus magnetovallimortis</name>
    <dbReference type="NCBI Taxonomy" id="1246637"/>
    <lineage>
        <taxon>Bacteria</taxon>
        <taxon>Pseudomonadati</taxon>
        <taxon>Thermodesulfobacteriota</taxon>
        <taxon>Desulfobacteria</taxon>
        <taxon>Desulfobacterales</taxon>
        <taxon>Desulfobacteraceae</taxon>
        <taxon>Desulfamplus</taxon>
    </lineage>
</organism>
<keyword evidence="11" id="KW-0812">Transmembrane</keyword>
<feature type="modified residue" description="4-aspartylphosphate" evidence="9">
    <location>
        <position position="982"/>
    </location>
</feature>
<evidence type="ECO:0000313" key="16">
    <source>
        <dbReference type="Proteomes" id="UP000191931"/>
    </source>
</evidence>
<keyword evidence="10" id="KW-0175">Coiled coil</keyword>
<keyword evidence="4 15" id="KW-0808">Transferase</keyword>
<dbReference type="EMBL" id="FWEV01000283">
    <property type="protein sequence ID" value="SLM31732.1"/>
    <property type="molecule type" value="Genomic_DNA"/>
</dbReference>
<dbReference type="Gene3D" id="1.10.287.130">
    <property type="match status" value="1"/>
</dbReference>
<keyword evidence="8" id="KW-0902">Two-component regulatory system</keyword>
<proteinExistence type="predicted"/>
<keyword evidence="3 9" id="KW-0597">Phosphoprotein</keyword>
<dbReference type="Pfam" id="PF02518">
    <property type="entry name" value="HATPase_c"/>
    <property type="match status" value="1"/>
</dbReference>
<dbReference type="AlphaFoldDB" id="A0A1W1HH76"/>
<evidence type="ECO:0000256" key="11">
    <source>
        <dbReference type="SAM" id="Phobius"/>
    </source>
</evidence>
<keyword evidence="6 15" id="KW-0418">Kinase</keyword>
<dbReference type="CDD" id="cd16922">
    <property type="entry name" value="HATPase_EvgS-ArcB-TorS-like"/>
    <property type="match status" value="1"/>
</dbReference>
<dbReference type="Pfam" id="PF13188">
    <property type="entry name" value="PAS_8"/>
    <property type="match status" value="1"/>
</dbReference>
<feature type="domain" description="Response regulatory" evidence="13">
    <location>
        <begin position="933"/>
        <end position="1049"/>
    </location>
</feature>
<feature type="domain" description="Histidine kinase" evidence="12">
    <location>
        <begin position="617"/>
        <end position="869"/>
    </location>
</feature>
<dbReference type="PROSITE" id="PS50112">
    <property type="entry name" value="PAS"/>
    <property type="match status" value="1"/>
</dbReference>
<evidence type="ECO:0000259" key="12">
    <source>
        <dbReference type="PROSITE" id="PS50109"/>
    </source>
</evidence>
<dbReference type="PROSITE" id="PS50110">
    <property type="entry name" value="RESPONSE_REGULATORY"/>
    <property type="match status" value="1"/>
</dbReference>
<dbReference type="InterPro" id="IPR004358">
    <property type="entry name" value="Sig_transdc_His_kin-like_C"/>
</dbReference>
<dbReference type="RefSeq" id="WP_080800765.1">
    <property type="nucleotide sequence ID" value="NZ_LT828541.1"/>
</dbReference>
<keyword evidence="11" id="KW-1133">Transmembrane helix</keyword>
<dbReference type="SUPFAM" id="SSF52172">
    <property type="entry name" value="CheY-like"/>
    <property type="match status" value="1"/>
</dbReference>
<dbReference type="Gene3D" id="3.30.450.20">
    <property type="entry name" value="PAS domain"/>
    <property type="match status" value="1"/>
</dbReference>
<gene>
    <name evidence="15" type="ORF">MTBBW1_410087</name>
</gene>
<evidence type="ECO:0000256" key="4">
    <source>
        <dbReference type="ARBA" id="ARBA00022679"/>
    </source>
</evidence>
<dbReference type="FunFam" id="1.10.287.130:FF:000002">
    <property type="entry name" value="Two-component osmosensing histidine kinase"/>
    <property type="match status" value="1"/>
</dbReference>
<dbReference type="OrthoDB" id="5437500at2"/>
<dbReference type="Gene3D" id="3.40.50.2300">
    <property type="match status" value="1"/>
</dbReference>
<dbReference type="Gene3D" id="3.30.565.10">
    <property type="entry name" value="Histidine kinase-like ATPase, C-terminal domain"/>
    <property type="match status" value="1"/>
</dbReference>
<dbReference type="CDD" id="cd00130">
    <property type="entry name" value="PAS"/>
    <property type="match status" value="1"/>
</dbReference>
<dbReference type="Proteomes" id="UP000191931">
    <property type="component" value="Unassembled WGS sequence"/>
</dbReference>
<feature type="transmembrane region" description="Helical" evidence="11">
    <location>
        <begin position="197"/>
        <end position="215"/>
    </location>
</feature>
<evidence type="ECO:0000256" key="9">
    <source>
        <dbReference type="PROSITE-ProRule" id="PRU00169"/>
    </source>
</evidence>
<dbReference type="SUPFAM" id="SSF55785">
    <property type="entry name" value="PYP-like sensor domain (PAS domain)"/>
    <property type="match status" value="1"/>
</dbReference>
<dbReference type="PROSITE" id="PS50109">
    <property type="entry name" value="HIS_KIN"/>
    <property type="match status" value="1"/>
</dbReference>
<name>A0A1W1HH76_9BACT</name>